<keyword evidence="2" id="KW-1003">Cell membrane</keyword>
<comment type="subcellular location">
    <subcellularLocation>
        <location evidence="1">Cell membrane</location>
        <topology evidence="1">Multi-pass membrane protein</topology>
    </subcellularLocation>
</comment>
<dbReference type="GO" id="GO:0005886">
    <property type="term" value="C:plasma membrane"/>
    <property type="evidence" value="ECO:0007669"/>
    <property type="project" value="UniProtKB-SubCell"/>
</dbReference>
<feature type="transmembrane region" description="Helical" evidence="6">
    <location>
        <begin position="6"/>
        <end position="28"/>
    </location>
</feature>
<gene>
    <name evidence="8" type="ORF">UFOPK3861_00284</name>
</gene>
<evidence type="ECO:0000259" key="7">
    <source>
        <dbReference type="Pfam" id="PF02308"/>
    </source>
</evidence>
<keyword evidence="3 6" id="KW-0812">Transmembrane</keyword>
<feature type="domain" description="MgtC/SapB/SrpB/YhiD N-terminal" evidence="7">
    <location>
        <begin position="17"/>
        <end position="140"/>
    </location>
</feature>
<protein>
    <submittedName>
        <fullName evidence="8">Unannotated protein</fullName>
    </submittedName>
</protein>
<evidence type="ECO:0000256" key="2">
    <source>
        <dbReference type="ARBA" id="ARBA00022475"/>
    </source>
</evidence>
<dbReference type="InterPro" id="IPR049177">
    <property type="entry name" value="MgtC_SapB_SrpB_YhiD_N"/>
</dbReference>
<proteinExistence type="predicted"/>
<accession>A0A6J7KA09</accession>
<evidence type="ECO:0000256" key="6">
    <source>
        <dbReference type="SAM" id="Phobius"/>
    </source>
</evidence>
<keyword evidence="4 6" id="KW-1133">Transmembrane helix</keyword>
<dbReference type="PANTHER" id="PTHR33778:SF1">
    <property type="entry name" value="MAGNESIUM TRANSPORTER YHID-RELATED"/>
    <property type="match status" value="1"/>
</dbReference>
<name>A0A6J7KA09_9ZZZZ</name>
<feature type="transmembrane region" description="Helical" evidence="6">
    <location>
        <begin position="101"/>
        <end position="133"/>
    </location>
</feature>
<reference evidence="8" key="1">
    <citation type="submission" date="2020-05" db="EMBL/GenBank/DDBJ databases">
        <authorList>
            <person name="Chiriac C."/>
            <person name="Salcher M."/>
            <person name="Ghai R."/>
            <person name="Kavagutti S V."/>
        </authorList>
    </citation>
    <scope>NUCLEOTIDE SEQUENCE</scope>
</reference>
<dbReference type="AlphaFoldDB" id="A0A6J7KA09"/>
<feature type="transmembrane region" description="Helical" evidence="6">
    <location>
        <begin position="71"/>
        <end position="89"/>
    </location>
</feature>
<evidence type="ECO:0000256" key="4">
    <source>
        <dbReference type="ARBA" id="ARBA00022989"/>
    </source>
</evidence>
<keyword evidence="5 6" id="KW-0472">Membrane</keyword>
<sequence length="147" mass="14834">MQTVDIWQQYVVVINAALAAVLGSIIGWERDRAGKSAGPRTMALVGSASAAVVAIGAVLDLNADFGDPTRAMHAVITGIGFLGAGLIFTNRSGGTQGVTTAATVFATAGMGVAVGLGFQIAGVGLTVIILAILRSTQVLEAVPRRGE</sequence>
<dbReference type="InterPro" id="IPR003416">
    <property type="entry name" value="MgtC/SapB/SrpB/YhiD_fam"/>
</dbReference>
<evidence type="ECO:0000256" key="1">
    <source>
        <dbReference type="ARBA" id="ARBA00004651"/>
    </source>
</evidence>
<evidence type="ECO:0000256" key="5">
    <source>
        <dbReference type="ARBA" id="ARBA00023136"/>
    </source>
</evidence>
<organism evidence="8">
    <name type="scientific">freshwater metagenome</name>
    <dbReference type="NCBI Taxonomy" id="449393"/>
    <lineage>
        <taxon>unclassified sequences</taxon>
        <taxon>metagenomes</taxon>
        <taxon>ecological metagenomes</taxon>
    </lineage>
</organism>
<evidence type="ECO:0000256" key="3">
    <source>
        <dbReference type="ARBA" id="ARBA00022692"/>
    </source>
</evidence>
<evidence type="ECO:0000313" key="8">
    <source>
        <dbReference type="EMBL" id="CAB4952666.1"/>
    </source>
</evidence>
<dbReference type="PRINTS" id="PR01837">
    <property type="entry name" value="MGTCSAPBPROT"/>
</dbReference>
<feature type="transmembrane region" description="Helical" evidence="6">
    <location>
        <begin position="40"/>
        <end position="59"/>
    </location>
</feature>
<dbReference type="PANTHER" id="PTHR33778">
    <property type="entry name" value="PROTEIN MGTC"/>
    <property type="match status" value="1"/>
</dbReference>
<dbReference type="EMBL" id="CAFBNQ010000016">
    <property type="protein sequence ID" value="CAB4952666.1"/>
    <property type="molecule type" value="Genomic_DNA"/>
</dbReference>
<dbReference type="Pfam" id="PF02308">
    <property type="entry name" value="MgtC"/>
    <property type="match status" value="1"/>
</dbReference>